<protein>
    <submittedName>
        <fullName evidence="2">Uncharacterized protein</fullName>
    </submittedName>
</protein>
<feature type="region of interest" description="Disordered" evidence="1">
    <location>
        <begin position="1"/>
        <end position="35"/>
    </location>
</feature>
<evidence type="ECO:0000256" key="1">
    <source>
        <dbReference type="SAM" id="MobiDB-lite"/>
    </source>
</evidence>
<name>A0A8T2NZT0_9TELE</name>
<evidence type="ECO:0000313" key="3">
    <source>
        <dbReference type="Proteomes" id="UP000824540"/>
    </source>
</evidence>
<proteinExistence type="predicted"/>
<comment type="caution">
    <text evidence="2">The sequence shown here is derived from an EMBL/GenBank/DDBJ whole genome shotgun (WGS) entry which is preliminary data.</text>
</comment>
<gene>
    <name evidence="2" type="ORF">JZ751_008733</name>
</gene>
<feature type="compositionally biased region" description="Basic and acidic residues" evidence="1">
    <location>
        <begin position="23"/>
        <end position="35"/>
    </location>
</feature>
<feature type="region of interest" description="Disordered" evidence="1">
    <location>
        <begin position="71"/>
        <end position="90"/>
    </location>
</feature>
<keyword evidence="3" id="KW-1185">Reference proteome</keyword>
<dbReference type="Proteomes" id="UP000824540">
    <property type="component" value="Unassembled WGS sequence"/>
</dbReference>
<accession>A0A8T2NZT0</accession>
<feature type="compositionally biased region" description="Polar residues" evidence="1">
    <location>
        <begin position="71"/>
        <end position="83"/>
    </location>
</feature>
<dbReference type="EMBL" id="JAFBMS010000017">
    <property type="protein sequence ID" value="KAG9345589.1"/>
    <property type="molecule type" value="Genomic_DNA"/>
</dbReference>
<sequence>MERKRRNSLRTPPNLVGEGAEEEKEKKEDKEGRGQRVDAVCVAMVTKNMEPGHVNSAVGNAHTCERKINVTATPTTRGSSTQCYPPRQRP</sequence>
<evidence type="ECO:0000313" key="2">
    <source>
        <dbReference type="EMBL" id="KAG9345589.1"/>
    </source>
</evidence>
<organism evidence="2 3">
    <name type="scientific">Albula glossodonta</name>
    <name type="common">roundjaw bonefish</name>
    <dbReference type="NCBI Taxonomy" id="121402"/>
    <lineage>
        <taxon>Eukaryota</taxon>
        <taxon>Metazoa</taxon>
        <taxon>Chordata</taxon>
        <taxon>Craniata</taxon>
        <taxon>Vertebrata</taxon>
        <taxon>Euteleostomi</taxon>
        <taxon>Actinopterygii</taxon>
        <taxon>Neopterygii</taxon>
        <taxon>Teleostei</taxon>
        <taxon>Albuliformes</taxon>
        <taxon>Albulidae</taxon>
        <taxon>Albula</taxon>
    </lineage>
</organism>
<reference evidence="2" key="1">
    <citation type="thesis" date="2021" institute="BYU ScholarsArchive" country="Provo, UT, USA">
        <title>Applications of and Algorithms for Genome Assembly and Genomic Analyses with an Emphasis on Marine Teleosts.</title>
        <authorList>
            <person name="Pickett B.D."/>
        </authorList>
    </citation>
    <scope>NUCLEOTIDE SEQUENCE</scope>
    <source>
        <strain evidence="2">HI-2016</strain>
    </source>
</reference>
<dbReference type="AlphaFoldDB" id="A0A8T2NZT0"/>